<dbReference type="Gene3D" id="2.40.160.60">
    <property type="entry name" value="Outer membrane protein transport protein (OMPP1/FadL/TodX)"/>
    <property type="match status" value="1"/>
</dbReference>
<reference evidence="1" key="1">
    <citation type="submission" date="2018-05" db="EMBL/GenBank/DDBJ databases">
        <authorList>
            <person name="Lanie J.A."/>
            <person name="Ng W.-L."/>
            <person name="Kazmierczak K.M."/>
            <person name="Andrzejewski T.M."/>
            <person name="Davidsen T.M."/>
            <person name="Wayne K.J."/>
            <person name="Tettelin H."/>
            <person name="Glass J.I."/>
            <person name="Rusch D."/>
            <person name="Podicherti R."/>
            <person name="Tsui H.-C.T."/>
            <person name="Winkler M.E."/>
        </authorList>
    </citation>
    <scope>NUCLEOTIDE SEQUENCE</scope>
</reference>
<feature type="non-terminal residue" evidence="1">
    <location>
        <position position="1"/>
    </location>
</feature>
<accession>A0A382L2X5</accession>
<feature type="non-terminal residue" evidence="1">
    <location>
        <position position="410"/>
    </location>
</feature>
<dbReference type="EMBL" id="UINC01083699">
    <property type="protein sequence ID" value="SVC29652.1"/>
    <property type="molecule type" value="Genomic_DNA"/>
</dbReference>
<protein>
    <submittedName>
        <fullName evidence="1">Uncharacterized protein</fullName>
    </submittedName>
</protein>
<sequence>PSKLFGQLRYNHLSLVLPRTERAAVGIDWGQIRLEDDELFANHNSFHFSYSYKLTSIISVGANLKYLTNSVSLDLQKVGSDIGWGSDFGIFLESIRNINLGLFVQDFIGFGTGKGLQQGTWIRHNSGINEKVFSTAYKFGIAYRPNTQWLIATDFTDRFHFGAEFSPNSRFTIRTGLQTDFHGEMLPTYTLGGGIRYKSTFLDLAYLIPTTLPATAYMSLSINFDFRKLPIQIEQVRIRDIFPTHYNFYARPNREAKIIIFDNPNTPPNLTSDDLNRYFPILPQDTIGRIWLKNTSQKPVTIRIEIFVDDFVSKNGTEVAANIELPPMKRVSVPIRQIVLTRQAVELTQTHPVETRVRVSESGGAASRTVSTTIILHGNKMTLLDDISKLSSFISSDNLVVRDFINQIRT</sequence>
<dbReference type="AlphaFoldDB" id="A0A382L2X5"/>
<gene>
    <name evidence="1" type="ORF">METZ01_LOCUS282506</name>
</gene>
<organism evidence="1">
    <name type="scientific">marine metagenome</name>
    <dbReference type="NCBI Taxonomy" id="408172"/>
    <lineage>
        <taxon>unclassified sequences</taxon>
        <taxon>metagenomes</taxon>
        <taxon>ecological metagenomes</taxon>
    </lineage>
</organism>
<name>A0A382L2X5_9ZZZZ</name>
<evidence type="ECO:0000313" key="1">
    <source>
        <dbReference type="EMBL" id="SVC29652.1"/>
    </source>
</evidence>
<proteinExistence type="predicted"/>